<accession>D4DJE3</accession>
<dbReference type="EMBL" id="ACYE01000436">
    <property type="protein sequence ID" value="EFE38032.1"/>
    <property type="molecule type" value="Genomic_DNA"/>
</dbReference>
<dbReference type="RefSeq" id="XP_003018677.1">
    <property type="nucleotide sequence ID" value="XM_003018631.1"/>
</dbReference>
<dbReference type="PANTHER" id="PTHR16487:SF0">
    <property type="entry name" value="PROTEIN PHOSPHATASE 4 REGULATORY SUBUNIT 2-RELATED"/>
    <property type="match status" value="1"/>
</dbReference>
<feature type="region of interest" description="Disordered" evidence="2">
    <location>
        <begin position="153"/>
        <end position="195"/>
    </location>
</feature>
<organism evidence="3 4">
    <name type="scientific">Trichophyton verrucosum (strain HKI 0517)</name>
    <dbReference type="NCBI Taxonomy" id="663202"/>
    <lineage>
        <taxon>Eukaryota</taxon>
        <taxon>Fungi</taxon>
        <taxon>Dikarya</taxon>
        <taxon>Ascomycota</taxon>
        <taxon>Pezizomycotina</taxon>
        <taxon>Eurotiomycetes</taxon>
        <taxon>Eurotiomycetidae</taxon>
        <taxon>Onygenales</taxon>
        <taxon>Arthrodermataceae</taxon>
        <taxon>Trichophyton</taxon>
    </lineage>
</organism>
<feature type="region of interest" description="Disordered" evidence="2">
    <location>
        <begin position="388"/>
        <end position="407"/>
    </location>
</feature>
<dbReference type="Proteomes" id="UP000008383">
    <property type="component" value="Unassembled WGS sequence"/>
</dbReference>
<dbReference type="InterPro" id="IPR015267">
    <property type="entry name" value="PPP4R2"/>
</dbReference>
<feature type="compositionally biased region" description="Acidic residues" evidence="2">
    <location>
        <begin position="444"/>
        <end position="467"/>
    </location>
</feature>
<evidence type="ECO:0000313" key="3">
    <source>
        <dbReference type="EMBL" id="EFE38032.1"/>
    </source>
</evidence>
<comment type="caution">
    <text evidence="3">The sequence shown here is derived from an EMBL/GenBank/DDBJ whole genome shotgun (WGS) entry which is preliminary data.</text>
</comment>
<feature type="compositionally biased region" description="Basic and acidic residues" evidence="2">
    <location>
        <begin position="388"/>
        <end position="398"/>
    </location>
</feature>
<gene>
    <name evidence="3" type="ORF">TRV_07309</name>
</gene>
<dbReference type="Pfam" id="PF09184">
    <property type="entry name" value="PPP4R2"/>
    <property type="match status" value="1"/>
</dbReference>
<evidence type="ECO:0000256" key="1">
    <source>
        <dbReference type="ARBA" id="ARBA00009207"/>
    </source>
</evidence>
<sequence length="495" mass="52708">MFLAISCSSWEGFQTHVRAHESQQKEVVCLGNRYYTNAMSLGVFAFAVLLPLLSLDRQRRDAISRVESETNIFHYTDEEVLELIAKNGQMEYEKWPALLEPLLDRLDHVCNFNSLIMALAGSLTAIQIVHNEFRIPQIPVYASFETIQTVPLMSQSQPTSESLPNSNKENAPPSLAQSPQRPPVPSFSSQTSVSVDRIPDSQNSQLLSNGLPPPLIAELSSIKNTLRSYFSQKPPHTVQRLAELILRPTQNYKTLPAYLRAVDRVVSVSSGADIFPLPVSLPADNILDASLANGVNGSTSTAFMLNDNSLGSDESLGGALLTPIPWLNNSTPSSDDDDIMQEASGQTQAENPPNSNQAPQQMGNVNQGQATPSAGGDAETDAPHVLDHESEEVPHARGPDVLGVQDLGLQNGKGVTMSLARSSPPPGSSGEAAPAAQDASADNTLDEDAPGEPDGDAEADADGDIDIMDTGPKDESGQDATSTPVNPAAGAGEGN</sequence>
<dbReference type="HOGENOM" id="CLU_024587_0_0_1"/>
<dbReference type="GO" id="GO:0030289">
    <property type="term" value="C:protein phosphatase 4 complex"/>
    <property type="evidence" value="ECO:0007669"/>
    <property type="project" value="InterPro"/>
</dbReference>
<dbReference type="PANTHER" id="PTHR16487">
    <property type="entry name" value="PPP4R2-RELATED PROTEIN"/>
    <property type="match status" value="1"/>
</dbReference>
<feature type="compositionally biased region" description="Low complexity" evidence="2">
    <location>
        <begin position="428"/>
        <end position="441"/>
    </location>
</feature>
<dbReference type="GO" id="GO:0005634">
    <property type="term" value="C:nucleus"/>
    <property type="evidence" value="ECO:0007669"/>
    <property type="project" value="TreeGrafter"/>
</dbReference>
<dbReference type="OrthoDB" id="341898at2759"/>
<feature type="compositionally biased region" description="Polar residues" evidence="2">
    <location>
        <begin position="186"/>
        <end position="195"/>
    </location>
</feature>
<feature type="compositionally biased region" description="Polar residues" evidence="2">
    <location>
        <begin position="153"/>
        <end position="179"/>
    </location>
</feature>
<dbReference type="GeneID" id="9580830"/>
<evidence type="ECO:0000256" key="2">
    <source>
        <dbReference type="SAM" id="MobiDB-lite"/>
    </source>
</evidence>
<keyword evidence="4" id="KW-1185">Reference proteome</keyword>
<feature type="region of interest" description="Disordered" evidence="2">
    <location>
        <begin position="327"/>
        <end position="382"/>
    </location>
</feature>
<evidence type="ECO:0000313" key="4">
    <source>
        <dbReference type="Proteomes" id="UP000008383"/>
    </source>
</evidence>
<reference evidence="4" key="1">
    <citation type="journal article" date="2011" name="Genome Biol.">
        <title>Comparative and functional genomics provide insights into the pathogenicity of dermatophytic fungi.</title>
        <authorList>
            <person name="Burmester A."/>
            <person name="Shelest E."/>
            <person name="Gloeckner G."/>
            <person name="Heddergott C."/>
            <person name="Schindler S."/>
            <person name="Staib P."/>
            <person name="Heidel A."/>
            <person name="Felder M."/>
            <person name="Petzold A."/>
            <person name="Szafranski K."/>
            <person name="Feuermann M."/>
            <person name="Pedruzzi I."/>
            <person name="Priebe S."/>
            <person name="Groth M."/>
            <person name="Winkler R."/>
            <person name="Li W."/>
            <person name="Kniemeyer O."/>
            <person name="Schroeckh V."/>
            <person name="Hertweck C."/>
            <person name="Hube B."/>
            <person name="White T.C."/>
            <person name="Platzer M."/>
            <person name="Guthke R."/>
            <person name="Heitman J."/>
            <person name="Woestemeyer J."/>
            <person name="Zipfel P.F."/>
            <person name="Monod M."/>
            <person name="Brakhage A.A."/>
        </authorList>
    </citation>
    <scope>NUCLEOTIDE SEQUENCE [LARGE SCALE GENOMIC DNA]</scope>
    <source>
        <strain evidence="4">HKI 0517</strain>
    </source>
</reference>
<feature type="compositionally biased region" description="Polar residues" evidence="2">
    <location>
        <begin position="343"/>
        <end position="372"/>
    </location>
</feature>
<feature type="region of interest" description="Disordered" evidence="2">
    <location>
        <begin position="415"/>
        <end position="495"/>
    </location>
</feature>
<dbReference type="GO" id="GO:0019888">
    <property type="term" value="F:protein phosphatase regulator activity"/>
    <property type="evidence" value="ECO:0007669"/>
    <property type="project" value="InterPro"/>
</dbReference>
<dbReference type="AlphaFoldDB" id="D4DJE3"/>
<comment type="similarity">
    <text evidence="1">Belongs to the PPP4R2 family.</text>
</comment>
<proteinExistence type="inferred from homology"/>
<protein>
    <submittedName>
        <fullName evidence="3">Uncharacterized protein</fullName>
    </submittedName>
</protein>
<dbReference type="GO" id="GO:0005737">
    <property type="term" value="C:cytoplasm"/>
    <property type="evidence" value="ECO:0007669"/>
    <property type="project" value="TreeGrafter"/>
</dbReference>
<name>D4DJE3_TRIVH</name>
<dbReference type="KEGG" id="tve:TRV_07309"/>